<dbReference type="GO" id="GO:0004519">
    <property type="term" value="F:endonuclease activity"/>
    <property type="evidence" value="ECO:0007669"/>
    <property type="project" value="UniProtKB-KW"/>
</dbReference>
<dbReference type="GO" id="GO:0046872">
    <property type="term" value="F:metal ion binding"/>
    <property type="evidence" value="ECO:0007669"/>
    <property type="project" value="UniProtKB-KW"/>
</dbReference>
<keyword evidence="8" id="KW-0548">Nucleotidyltransferase</keyword>
<dbReference type="GO" id="GO:0003964">
    <property type="term" value="F:RNA-directed DNA polymerase activity"/>
    <property type="evidence" value="ECO:0007669"/>
    <property type="project" value="UniProtKB-KW"/>
</dbReference>
<evidence type="ECO:0000313" key="12">
    <source>
        <dbReference type="Proteomes" id="UP000801492"/>
    </source>
</evidence>
<keyword evidence="6" id="KW-0229">DNA integration</keyword>
<evidence type="ECO:0000313" key="11">
    <source>
        <dbReference type="EMBL" id="KAF2902945.1"/>
    </source>
</evidence>
<keyword evidence="8" id="KW-0808">Transferase</keyword>
<keyword evidence="8" id="KW-0239">DNA-directed DNA polymerase</keyword>
<evidence type="ECO:0000256" key="8">
    <source>
        <dbReference type="ARBA" id="ARBA00022932"/>
    </source>
</evidence>
<dbReference type="AlphaFoldDB" id="A0A8K0DB59"/>
<keyword evidence="7" id="KW-0695">RNA-directed DNA polymerase</keyword>
<dbReference type="InterPro" id="IPR012337">
    <property type="entry name" value="RNaseH-like_sf"/>
</dbReference>
<dbReference type="GO" id="GO:0015074">
    <property type="term" value="P:DNA integration"/>
    <property type="evidence" value="ECO:0007669"/>
    <property type="project" value="UniProtKB-KW"/>
</dbReference>
<keyword evidence="1" id="KW-0540">Nuclease</keyword>
<dbReference type="InterPro" id="IPR036397">
    <property type="entry name" value="RNaseH_sf"/>
</dbReference>
<dbReference type="OrthoDB" id="6772736at2759"/>
<evidence type="ECO:0000256" key="4">
    <source>
        <dbReference type="ARBA" id="ARBA00022801"/>
    </source>
</evidence>
<keyword evidence="9" id="KW-0233">DNA recombination</keyword>
<keyword evidence="3" id="KW-0255">Endonuclease</keyword>
<dbReference type="Gene3D" id="3.30.420.10">
    <property type="entry name" value="Ribonuclease H-like superfamily/Ribonuclease H"/>
    <property type="match status" value="1"/>
</dbReference>
<keyword evidence="4" id="KW-0378">Hydrolase</keyword>
<evidence type="ECO:0000256" key="7">
    <source>
        <dbReference type="ARBA" id="ARBA00022918"/>
    </source>
</evidence>
<gene>
    <name evidence="11" type="ORF">ILUMI_03245</name>
</gene>
<dbReference type="Proteomes" id="UP000801492">
    <property type="component" value="Unassembled WGS sequence"/>
</dbReference>
<dbReference type="InterPro" id="IPR039537">
    <property type="entry name" value="Retrotran_Ty1/copia-like"/>
</dbReference>
<dbReference type="SUPFAM" id="SSF53098">
    <property type="entry name" value="Ribonuclease H-like"/>
    <property type="match status" value="1"/>
</dbReference>
<dbReference type="GO" id="GO:0003887">
    <property type="term" value="F:DNA-directed DNA polymerase activity"/>
    <property type="evidence" value="ECO:0007669"/>
    <property type="project" value="UniProtKB-KW"/>
</dbReference>
<feature type="signal peptide" evidence="10">
    <location>
        <begin position="1"/>
        <end position="21"/>
    </location>
</feature>
<dbReference type="GO" id="GO:0003676">
    <property type="term" value="F:nucleic acid binding"/>
    <property type="evidence" value="ECO:0007669"/>
    <property type="project" value="InterPro"/>
</dbReference>
<dbReference type="PANTHER" id="PTHR42648">
    <property type="entry name" value="TRANSPOSASE, PUTATIVE-RELATED"/>
    <property type="match status" value="1"/>
</dbReference>
<evidence type="ECO:0000256" key="6">
    <source>
        <dbReference type="ARBA" id="ARBA00022908"/>
    </source>
</evidence>
<evidence type="ECO:0000256" key="10">
    <source>
        <dbReference type="SAM" id="SignalP"/>
    </source>
</evidence>
<proteinExistence type="predicted"/>
<keyword evidence="2" id="KW-0479">Metal-binding</keyword>
<reference evidence="11" key="1">
    <citation type="submission" date="2019-08" db="EMBL/GenBank/DDBJ databases">
        <title>The genome of the North American firefly Photinus pyralis.</title>
        <authorList>
            <consortium name="Photinus pyralis genome working group"/>
            <person name="Fallon T.R."/>
            <person name="Sander Lower S.E."/>
            <person name="Weng J.-K."/>
        </authorList>
    </citation>
    <scope>NUCLEOTIDE SEQUENCE</scope>
    <source>
        <strain evidence="11">TRF0915ILg1</strain>
        <tissue evidence="11">Whole body</tissue>
    </source>
</reference>
<evidence type="ECO:0000256" key="1">
    <source>
        <dbReference type="ARBA" id="ARBA00022722"/>
    </source>
</evidence>
<accession>A0A8K0DB59</accession>
<evidence type="ECO:0000256" key="5">
    <source>
        <dbReference type="ARBA" id="ARBA00022842"/>
    </source>
</evidence>
<keyword evidence="10" id="KW-0732">Signal</keyword>
<evidence type="ECO:0000256" key="2">
    <source>
        <dbReference type="ARBA" id="ARBA00022723"/>
    </source>
</evidence>
<keyword evidence="5" id="KW-0460">Magnesium</keyword>
<protein>
    <recommendedName>
        <fullName evidence="13">Integrase catalytic domain-containing protein</fullName>
    </recommendedName>
</protein>
<sequence length="309" mass="35112">MKARRMPMSFLLLHIVSCVLNSECDKESRYVDNGATDQISNRKDLTLFKTTHSVTTANGDFVHALDKGNIDVKASVNNYQPDGKFISPSKDCKLRIRGQIQPIGIRSPFDGLYKLAIRNVKPEASIDVVSSTTQKSEVLEKLKLMLAQAENTGRVIKELLSDNGGEFDNRAVRQILQQKEINQRPIMVYTFQQNPSERKNRTILKAYRTMMHDLKQFLWAELINAATHVLNGIDSTNINKKALFELWYDVASNPEELQENQNEAGENKLDLDIEVQDSFGDTIILNVKVSLLDRRKLKRNILSCTAILF</sequence>
<comment type="caution">
    <text evidence="11">The sequence shown here is derived from an EMBL/GenBank/DDBJ whole genome shotgun (WGS) entry which is preliminary data.</text>
</comment>
<evidence type="ECO:0000256" key="3">
    <source>
        <dbReference type="ARBA" id="ARBA00022759"/>
    </source>
</evidence>
<organism evidence="11 12">
    <name type="scientific">Ignelater luminosus</name>
    <name type="common">Cucubano</name>
    <name type="synonym">Pyrophorus luminosus</name>
    <dbReference type="NCBI Taxonomy" id="2038154"/>
    <lineage>
        <taxon>Eukaryota</taxon>
        <taxon>Metazoa</taxon>
        <taxon>Ecdysozoa</taxon>
        <taxon>Arthropoda</taxon>
        <taxon>Hexapoda</taxon>
        <taxon>Insecta</taxon>
        <taxon>Pterygota</taxon>
        <taxon>Neoptera</taxon>
        <taxon>Endopterygota</taxon>
        <taxon>Coleoptera</taxon>
        <taxon>Polyphaga</taxon>
        <taxon>Elateriformia</taxon>
        <taxon>Elateroidea</taxon>
        <taxon>Elateridae</taxon>
        <taxon>Agrypninae</taxon>
        <taxon>Pyrophorini</taxon>
        <taxon>Ignelater</taxon>
    </lineage>
</organism>
<name>A0A8K0DB59_IGNLU</name>
<feature type="chain" id="PRO_5035445348" description="Integrase catalytic domain-containing protein" evidence="10">
    <location>
        <begin position="22"/>
        <end position="309"/>
    </location>
</feature>
<evidence type="ECO:0000256" key="9">
    <source>
        <dbReference type="ARBA" id="ARBA00023172"/>
    </source>
</evidence>
<dbReference type="GO" id="GO:0016787">
    <property type="term" value="F:hydrolase activity"/>
    <property type="evidence" value="ECO:0007669"/>
    <property type="project" value="UniProtKB-KW"/>
</dbReference>
<dbReference type="PANTHER" id="PTHR42648:SF11">
    <property type="entry name" value="TRANSPOSON TY4-P GAG-POL POLYPROTEIN"/>
    <property type="match status" value="1"/>
</dbReference>
<evidence type="ECO:0008006" key="13">
    <source>
        <dbReference type="Google" id="ProtNLM"/>
    </source>
</evidence>
<dbReference type="GO" id="GO:0006310">
    <property type="term" value="P:DNA recombination"/>
    <property type="evidence" value="ECO:0007669"/>
    <property type="project" value="UniProtKB-KW"/>
</dbReference>
<keyword evidence="12" id="KW-1185">Reference proteome</keyword>
<dbReference type="EMBL" id="VTPC01001137">
    <property type="protein sequence ID" value="KAF2902945.1"/>
    <property type="molecule type" value="Genomic_DNA"/>
</dbReference>